<dbReference type="Gene3D" id="3.40.50.2000">
    <property type="entry name" value="Glycogen Phosphorylase B"/>
    <property type="match status" value="1"/>
</dbReference>
<feature type="domain" description="Spore protein YkvP/CgeB glycosyl transferase-like" evidence="2">
    <location>
        <begin position="296"/>
        <end position="399"/>
    </location>
</feature>
<evidence type="ECO:0000313" key="4">
    <source>
        <dbReference type="Proteomes" id="UP000593758"/>
    </source>
</evidence>
<organism evidence="3 4">
    <name type="scientific">Ruania alkalisoli</name>
    <dbReference type="NCBI Taxonomy" id="2779775"/>
    <lineage>
        <taxon>Bacteria</taxon>
        <taxon>Bacillati</taxon>
        <taxon>Actinomycetota</taxon>
        <taxon>Actinomycetes</taxon>
        <taxon>Micrococcales</taxon>
        <taxon>Ruaniaceae</taxon>
        <taxon>Ruania</taxon>
    </lineage>
</organism>
<evidence type="ECO:0000313" key="3">
    <source>
        <dbReference type="EMBL" id="QOR69773.1"/>
    </source>
</evidence>
<feature type="compositionally biased region" description="Pro residues" evidence="1">
    <location>
        <begin position="32"/>
        <end position="52"/>
    </location>
</feature>
<dbReference type="EMBL" id="CP063169">
    <property type="protein sequence ID" value="QOR69773.1"/>
    <property type="molecule type" value="Genomic_DNA"/>
</dbReference>
<feature type="region of interest" description="Disordered" evidence="1">
    <location>
        <begin position="1"/>
        <end position="67"/>
    </location>
</feature>
<accession>A0A7M1ST31</accession>
<reference evidence="3 4" key="1">
    <citation type="submission" date="2020-10" db="EMBL/GenBank/DDBJ databases">
        <title>Haloactinobacterium sp. RN3S43, a bacterium isolated from saline soil.</title>
        <authorList>
            <person name="Sun J.-Q."/>
        </authorList>
    </citation>
    <scope>NUCLEOTIDE SEQUENCE [LARGE SCALE GENOMIC DNA]</scope>
    <source>
        <strain evidence="3 4">RN3S43</strain>
    </source>
</reference>
<proteinExistence type="predicted"/>
<dbReference type="Pfam" id="PF13524">
    <property type="entry name" value="Glyco_trans_1_2"/>
    <property type="match status" value="1"/>
</dbReference>
<name>A0A7M1ST31_9MICO</name>
<protein>
    <recommendedName>
        <fullName evidence="2">Spore protein YkvP/CgeB glycosyl transferase-like domain-containing protein</fullName>
    </recommendedName>
</protein>
<dbReference type="Proteomes" id="UP000593758">
    <property type="component" value="Chromosome"/>
</dbReference>
<dbReference type="RefSeq" id="WP_193496396.1">
    <property type="nucleotide sequence ID" value="NZ_CP063169.1"/>
</dbReference>
<dbReference type="SUPFAM" id="SSF53756">
    <property type="entry name" value="UDP-Glycosyltransferase/glycogen phosphorylase"/>
    <property type="match status" value="1"/>
</dbReference>
<evidence type="ECO:0000256" key="1">
    <source>
        <dbReference type="SAM" id="MobiDB-lite"/>
    </source>
</evidence>
<keyword evidence="4" id="KW-1185">Reference proteome</keyword>
<evidence type="ECO:0000259" key="2">
    <source>
        <dbReference type="Pfam" id="PF13524"/>
    </source>
</evidence>
<dbReference type="AlphaFoldDB" id="A0A7M1ST31"/>
<sequence length="416" mass="45928">MTDARAQSALRRLWRRLPAPVRRRARTLAGRPPTPTARPAPAPAPKPLPEPVTLPDDLPDRPQPRPEASVRLFVGPANHAGQGYRWARAVERDRPQVSAVAFAPTRPGGFSFAIDYTVPLPVYWDNELWARDQLAYLESFTHVLVEAQQPLLGLHLDEDFTREVAHLADHGVRAAAMCHGSDIRLPSRHVQDNPWSPFLVPGYRKTVELEALATLNAQRLTDLGIPVFVSTPDLLDDVPAARWCPVVVDTERWHTERNVRRPVPVVAHAPSRPEVKGSDLVEPTLHALHEAGVIEYRRISRVPARQMPEIYRDSDIVLDQFRIGSYGVAACEAMAAGCVVLGNVREPVRERVRAATGTDLPLVQADPDTLEEVLRGVVAAPERVARLGEAGVAFANQVHDGTVSANVLRTFLDGPR</sequence>
<dbReference type="InterPro" id="IPR055259">
    <property type="entry name" value="YkvP/CgeB_Glyco_trans-like"/>
</dbReference>
<gene>
    <name evidence="3" type="ORF">IM660_14030</name>
</gene>
<dbReference type="KEGG" id="halt:IM660_14030"/>